<organism evidence="1 2">
    <name type="scientific">Labrys wisconsinensis</name>
    <dbReference type="NCBI Taxonomy" id="425677"/>
    <lineage>
        <taxon>Bacteria</taxon>
        <taxon>Pseudomonadati</taxon>
        <taxon>Pseudomonadota</taxon>
        <taxon>Alphaproteobacteria</taxon>
        <taxon>Hyphomicrobiales</taxon>
        <taxon>Xanthobacteraceae</taxon>
        <taxon>Labrys</taxon>
    </lineage>
</organism>
<accession>A0ABU0JET0</accession>
<keyword evidence="1" id="KW-0378">Hydrolase</keyword>
<proteinExistence type="predicted"/>
<protein>
    <submittedName>
        <fullName evidence="1">Regulator of protease activity HflC (Stomatin/prohibitin superfamily)</fullName>
    </submittedName>
</protein>
<evidence type="ECO:0000313" key="2">
    <source>
        <dbReference type="Proteomes" id="UP001242480"/>
    </source>
</evidence>
<name>A0ABU0JET0_9HYPH</name>
<sequence length="56" mass="5520">MVGIDWLLAGAKRAQAAGDDAAAVVLALAAAQRLQVARALADMKAAAASSGGERPC</sequence>
<gene>
    <name evidence="1" type="ORF">QO011_005806</name>
</gene>
<dbReference type="GO" id="GO:0006508">
    <property type="term" value="P:proteolysis"/>
    <property type="evidence" value="ECO:0007669"/>
    <property type="project" value="UniProtKB-KW"/>
</dbReference>
<dbReference type="EMBL" id="JAUSVX010000013">
    <property type="protein sequence ID" value="MDQ0472776.1"/>
    <property type="molecule type" value="Genomic_DNA"/>
</dbReference>
<dbReference type="Proteomes" id="UP001242480">
    <property type="component" value="Unassembled WGS sequence"/>
</dbReference>
<keyword evidence="1" id="KW-0645">Protease</keyword>
<reference evidence="1 2" key="1">
    <citation type="submission" date="2023-07" db="EMBL/GenBank/DDBJ databases">
        <title>Genomic Encyclopedia of Type Strains, Phase IV (KMG-IV): sequencing the most valuable type-strain genomes for metagenomic binning, comparative biology and taxonomic classification.</title>
        <authorList>
            <person name="Goeker M."/>
        </authorList>
    </citation>
    <scope>NUCLEOTIDE SEQUENCE [LARGE SCALE GENOMIC DNA]</scope>
    <source>
        <strain evidence="1 2">DSM 19619</strain>
    </source>
</reference>
<dbReference type="RefSeq" id="WP_307280072.1">
    <property type="nucleotide sequence ID" value="NZ_JAUSVX010000013.1"/>
</dbReference>
<evidence type="ECO:0000313" key="1">
    <source>
        <dbReference type="EMBL" id="MDQ0472776.1"/>
    </source>
</evidence>
<comment type="caution">
    <text evidence="1">The sequence shown here is derived from an EMBL/GenBank/DDBJ whole genome shotgun (WGS) entry which is preliminary data.</text>
</comment>
<dbReference type="GO" id="GO:0008233">
    <property type="term" value="F:peptidase activity"/>
    <property type="evidence" value="ECO:0007669"/>
    <property type="project" value="UniProtKB-KW"/>
</dbReference>
<keyword evidence="2" id="KW-1185">Reference proteome</keyword>